<name>A0A0V1K3M9_TRIPS</name>
<sequence length="270" mass="30395">MTDLHNFGSFLLSKADEKEHIQILLRAYWSNYYWCKAVGKGDVYFDIAFSKQLLLCPSDLPPKFRYNAVRARLVVGKGVQSLMQNIATKWAVYDLQTVIAAGELWLYKRGREGAGAEAGAGQGQGRGGWLGNIDENCADSAVLGEKKKLMTQFELQLTGSLLMIACTEEEEEEDDDAISSFLECASQIAADYLITTKKPNLVKLQLFVFCSSRFLFRKLPKLYIYKYIATFQFIQSKRMKCGSLLCSDNCIKRADGFNVLETNNDAYSLN</sequence>
<dbReference type="Proteomes" id="UP000054826">
    <property type="component" value="Unassembled WGS sequence"/>
</dbReference>
<dbReference type="AlphaFoldDB" id="A0A0V1K3M9"/>
<gene>
    <name evidence="1" type="ORF">T4C_3845</name>
</gene>
<dbReference type="EMBL" id="JYDV01000018">
    <property type="protein sequence ID" value="KRZ41863.1"/>
    <property type="molecule type" value="Genomic_DNA"/>
</dbReference>
<protein>
    <submittedName>
        <fullName evidence="1">Uncharacterized protein</fullName>
    </submittedName>
</protein>
<comment type="caution">
    <text evidence="1">The sequence shown here is derived from an EMBL/GenBank/DDBJ whole genome shotgun (WGS) entry which is preliminary data.</text>
</comment>
<accession>A0A0V1K3M9</accession>
<evidence type="ECO:0000313" key="2">
    <source>
        <dbReference type="Proteomes" id="UP000054826"/>
    </source>
</evidence>
<reference evidence="1 2" key="1">
    <citation type="submission" date="2015-01" db="EMBL/GenBank/DDBJ databases">
        <title>Evolution of Trichinella species and genotypes.</title>
        <authorList>
            <person name="Korhonen P.K."/>
            <person name="Edoardo P."/>
            <person name="Giuseppe L.R."/>
            <person name="Gasser R.B."/>
        </authorList>
    </citation>
    <scope>NUCLEOTIDE SEQUENCE [LARGE SCALE GENOMIC DNA]</scope>
    <source>
        <strain evidence="1">ISS176</strain>
    </source>
</reference>
<evidence type="ECO:0000313" key="1">
    <source>
        <dbReference type="EMBL" id="KRZ41863.1"/>
    </source>
</evidence>
<proteinExistence type="predicted"/>
<organism evidence="1 2">
    <name type="scientific">Trichinella pseudospiralis</name>
    <name type="common">Parasitic roundworm</name>
    <dbReference type="NCBI Taxonomy" id="6337"/>
    <lineage>
        <taxon>Eukaryota</taxon>
        <taxon>Metazoa</taxon>
        <taxon>Ecdysozoa</taxon>
        <taxon>Nematoda</taxon>
        <taxon>Enoplea</taxon>
        <taxon>Dorylaimia</taxon>
        <taxon>Trichinellida</taxon>
        <taxon>Trichinellidae</taxon>
        <taxon>Trichinella</taxon>
    </lineage>
</organism>